<sequence>MRTTKFRCGIVGLALVIASGCGGSTAGLESSEGISGAPPKAPTDDLMKPAKSKKAAKSKVPTGLGGPPPIPKH</sequence>
<feature type="signal peptide" evidence="2">
    <location>
        <begin position="1"/>
        <end position="26"/>
    </location>
</feature>
<proteinExistence type="predicted"/>
<accession>A0A1U7CTV0</accession>
<reference evidence="4" key="1">
    <citation type="submission" date="2016-12" db="EMBL/GenBank/DDBJ databases">
        <title>Comparative genomics of four Isosphaeraceae planctomycetes: a common pool of plasmids and glycoside hydrolase genes.</title>
        <authorList>
            <person name="Ivanova A."/>
        </authorList>
    </citation>
    <scope>NUCLEOTIDE SEQUENCE [LARGE SCALE GENOMIC DNA]</scope>
    <source>
        <strain evidence="4">PX4</strain>
    </source>
</reference>
<dbReference type="Proteomes" id="UP000186309">
    <property type="component" value="Chromosome"/>
</dbReference>
<name>A0A1U7CTV0_9BACT</name>
<gene>
    <name evidence="3" type="ORF">BSF38_03919</name>
</gene>
<protein>
    <submittedName>
        <fullName evidence="3">Uncharacterized protein</fullName>
    </submittedName>
</protein>
<evidence type="ECO:0000256" key="2">
    <source>
        <dbReference type="SAM" id="SignalP"/>
    </source>
</evidence>
<dbReference type="AlphaFoldDB" id="A0A1U7CTV0"/>
<dbReference type="RefSeq" id="WP_076348439.1">
    <property type="nucleotide sequence ID" value="NZ_CP019082.1"/>
</dbReference>
<dbReference type="KEGG" id="pbor:BSF38_03919"/>
<dbReference type="STRING" id="1387353.BSF38_03919"/>
<feature type="chain" id="PRO_5012030036" evidence="2">
    <location>
        <begin position="27"/>
        <end position="73"/>
    </location>
</feature>
<dbReference type="EMBL" id="CP019082">
    <property type="protein sequence ID" value="APW62380.1"/>
    <property type="molecule type" value="Genomic_DNA"/>
</dbReference>
<feature type="region of interest" description="Disordered" evidence="1">
    <location>
        <begin position="25"/>
        <end position="73"/>
    </location>
</feature>
<evidence type="ECO:0000256" key="1">
    <source>
        <dbReference type="SAM" id="MobiDB-lite"/>
    </source>
</evidence>
<keyword evidence="2" id="KW-0732">Signal</keyword>
<keyword evidence="4" id="KW-1185">Reference proteome</keyword>
<organism evidence="3 4">
    <name type="scientific">Paludisphaera borealis</name>
    <dbReference type="NCBI Taxonomy" id="1387353"/>
    <lineage>
        <taxon>Bacteria</taxon>
        <taxon>Pseudomonadati</taxon>
        <taxon>Planctomycetota</taxon>
        <taxon>Planctomycetia</taxon>
        <taxon>Isosphaerales</taxon>
        <taxon>Isosphaeraceae</taxon>
        <taxon>Paludisphaera</taxon>
    </lineage>
</organism>
<evidence type="ECO:0000313" key="3">
    <source>
        <dbReference type="EMBL" id="APW62380.1"/>
    </source>
</evidence>
<evidence type="ECO:0000313" key="4">
    <source>
        <dbReference type="Proteomes" id="UP000186309"/>
    </source>
</evidence>
<dbReference type="PROSITE" id="PS51257">
    <property type="entry name" value="PROKAR_LIPOPROTEIN"/>
    <property type="match status" value="1"/>
</dbReference>